<dbReference type="RefSeq" id="XP_031751204.1">
    <property type="nucleotide sequence ID" value="XM_031895344.1"/>
</dbReference>
<name>A0A8J1J019_XENTR</name>
<proteinExistence type="predicted"/>
<dbReference type="OrthoDB" id="9904559at2759"/>
<dbReference type="AlphaFoldDB" id="A0A8J1J019"/>
<evidence type="ECO:0000313" key="1">
    <source>
        <dbReference type="Proteomes" id="UP000008143"/>
    </source>
</evidence>
<dbReference type="Xenbase" id="XB-GENE-29079147">
    <property type="gene designation" value="LOC100488322"/>
</dbReference>
<sequence length="955" mass="110144">MAHNTKKAKLSKVLIRLCDAFTRTDGNIICPLIKAESSVRVLYKLKEKVLYKAVQEAGAGIGFTDPTFLWKSAATGREMDGNLFLEYSTSQRFNDNLKQYRETLARNLKEVSKVKHILIDKVEDTDDIIPQPIISEMDFEMHKLEFCCKELAKINDPDIKDAIDDSVGKVRENLEEVKKRPTKIAVLSQNGKGKSFFLNLLLLMTSDNEEEYRENNRKLLLPEHIPEDPTVAEVMQLKDHFDNLPDVVKSFIGTNNMESKKFKPLMRSICQNLYFDDFQDLGTENASFRSIPAYFTEKKMFQMEPYLLAQKTIEKCYESTTKCNVHLRYGTVYQLKVEYFSAKELQIQLFELVSKKNETENTSDTCLKARFAALTNYDISDDCLKSIKSYEEINLSEKTKQLVGKTELYIGGGKDSAKDRLALKKILSGLASSQDEDDSDEETWKCRVAAVKEIVVYIPSKILYNKEIMEMPGSDDSDSLAKHFIEKALEKVEGICLMSEYGFKIVEKEIKAILLQSEFTEAWKKNPELYALMLLSYSEKDFNYHFGKDDLIKMKNLEVIGIKRKSKELEELKNLLAMDSFSVEQSIFSTLVLPVLHTSIHAQEGQSNTVIAENAEFLKYTGIQNLIVKLDTFVSTRAPKHSLELKNQLSRLSERQCRELTPDEAKSVLQLYRKKEVKDTRINALARNHQDLCCSLKKQLTDMYKKTLHTKVDLLLVKTVEEAKKRWETSQYEIKKIEMFNPMYRHKGKLSKIIFGDLASHKAEIFKILMEEIDRALGVYKNGFITLLTEELKESLTILKLEHVDSEAFVKQTIEEPLAEALEWYKGKQKMPIVEKKISEFWENSKRESLIKYILEPAYKQNDLDRAKEKANQNISKALNNTSEYLIEELLDLHDIRWKSLTSHLNSRKRTPQMWNILIGRIKSISTNTEDGVNVALFNVLKLVNITQKNIDLES</sequence>
<dbReference type="GeneID" id="100488322"/>
<evidence type="ECO:0000313" key="2">
    <source>
        <dbReference type="RefSeq" id="XP_031751204.1"/>
    </source>
</evidence>
<dbReference type="OMA" id="KISECWE"/>
<keyword evidence="1" id="KW-1185">Reference proteome</keyword>
<dbReference type="KEGG" id="xtr:100488322"/>
<gene>
    <name evidence="2 3" type="primary">LOC100488322</name>
</gene>
<protein>
    <submittedName>
        <fullName evidence="2">Uncharacterized protein LOC100488322 isoform X1</fullName>
    </submittedName>
</protein>
<dbReference type="Proteomes" id="UP000008143">
    <property type="component" value="Chromosome 1"/>
</dbReference>
<dbReference type="AGR" id="Xenbase:XB-GENE-29079147"/>
<evidence type="ECO:0000313" key="3">
    <source>
        <dbReference type="Xenbase" id="XB-GENE-29079147"/>
    </source>
</evidence>
<accession>A0A8J1J019</accession>
<reference evidence="2" key="1">
    <citation type="submission" date="2025-08" db="UniProtKB">
        <authorList>
            <consortium name="RefSeq"/>
        </authorList>
    </citation>
    <scope>IDENTIFICATION</scope>
    <source>
        <strain evidence="2">Nigerian</strain>
        <tissue evidence="2">Liver and blood</tissue>
    </source>
</reference>
<organism evidence="1 2">
    <name type="scientific">Xenopus tropicalis</name>
    <name type="common">Western clawed frog</name>
    <name type="synonym">Silurana tropicalis</name>
    <dbReference type="NCBI Taxonomy" id="8364"/>
    <lineage>
        <taxon>Eukaryota</taxon>
        <taxon>Metazoa</taxon>
        <taxon>Chordata</taxon>
        <taxon>Craniata</taxon>
        <taxon>Vertebrata</taxon>
        <taxon>Euteleostomi</taxon>
        <taxon>Amphibia</taxon>
        <taxon>Batrachia</taxon>
        <taxon>Anura</taxon>
        <taxon>Pipoidea</taxon>
        <taxon>Pipidae</taxon>
        <taxon>Xenopodinae</taxon>
        <taxon>Xenopus</taxon>
        <taxon>Silurana</taxon>
    </lineage>
</organism>